<evidence type="ECO:0000313" key="3">
    <source>
        <dbReference type="Proteomes" id="UP000799767"/>
    </source>
</evidence>
<dbReference type="AlphaFoldDB" id="A0A6A6PWM9"/>
<feature type="compositionally biased region" description="Basic and acidic residues" evidence="1">
    <location>
        <begin position="165"/>
        <end position="175"/>
    </location>
</feature>
<sequence>MAKAKATSPSKATPGRKQRSPSPAVPLRRSPRKAVKSAKKAATEALAAPAKVFKRKAVKKSTTSAKKPARSPVRSTAKRTSGATPRKPGATKVVETTPASKGSKPRGRPKKVGKLASSPLKDAMVVVPAGEREWTDSPKKKSPGKKHVAEAPRRLRSSSASPGGDRPDLLIDKTRMFSVGGVRTSIEAEGSTGVARSKSPGRRAVGGVRGRSRSPAKSTATKPARERRSQSGGAGARASSSERQSRAPCKSPSRQRSQSATRSSLRENSGSPGADAPLRIAKTRGLQSPSKNAARSRQASPSKALPGPATSRQPSGSSSRQHAANSSKALLKAFNDQNDRLGIELRNIEAQAYNAKMSGRTGIVPASADKLNAAEHDFATQRGVQRATEQLALNNAASNGPGGRRARNASPSKGQVDGDTSTRNPRRSNASPSRARSTAMDDARPLPLDQPSAAGRGTCRSATNPEFIPGTDRKNPFFETMPAVEVWHKRMPPVLPFGDTPSVEKAMSKQINDDLAKAREEPAKSSGVWSTVKSTFKAVLGKSAAEIEYPDPWKLPDVPKAEVDRVYRELYEGLFNPNSSKRKASGTGPGRAVKRARRGSGEYHMSGALQ</sequence>
<feature type="compositionally biased region" description="Low complexity" evidence="1">
    <location>
        <begin position="421"/>
        <end position="438"/>
    </location>
</feature>
<accession>A0A6A6PWM9</accession>
<feature type="region of interest" description="Disordered" evidence="1">
    <location>
        <begin position="1"/>
        <end position="331"/>
    </location>
</feature>
<feature type="compositionally biased region" description="Basic residues" evidence="1">
    <location>
        <begin position="103"/>
        <end position="113"/>
    </location>
</feature>
<feature type="compositionally biased region" description="Low complexity" evidence="1">
    <location>
        <begin position="251"/>
        <end position="263"/>
    </location>
</feature>
<proteinExistence type="predicted"/>
<feature type="compositionally biased region" description="Low complexity" evidence="1">
    <location>
        <begin position="1"/>
        <end position="13"/>
    </location>
</feature>
<feature type="compositionally biased region" description="Polar residues" evidence="1">
    <location>
        <begin position="285"/>
        <end position="301"/>
    </location>
</feature>
<evidence type="ECO:0000313" key="2">
    <source>
        <dbReference type="EMBL" id="KAF2484141.1"/>
    </source>
</evidence>
<evidence type="ECO:0000256" key="1">
    <source>
        <dbReference type="SAM" id="MobiDB-lite"/>
    </source>
</evidence>
<dbReference type="RefSeq" id="XP_033590711.1">
    <property type="nucleotide sequence ID" value="XM_033736927.1"/>
</dbReference>
<protein>
    <submittedName>
        <fullName evidence="2">Uncharacterized protein</fullName>
    </submittedName>
</protein>
<dbReference type="OrthoDB" id="3940204at2759"/>
<organism evidence="2 3">
    <name type="scientific">Neohortaea acidophila</name>
    <dbReference type="NCBI Taxonomy" id="245834"/>
    <lineage>
        <taxon>Eukaryota</taxon>
        <taxon>Fungi</taxon>
        <taxon>Dikarya</taxon>
        <taxon>Ascomycota</taxon>
        <taxon>Pezizomycotina</taxon>
        <taxon>Dothideomycetes</taxon>
        <taxon>Dothideomycetidae</taxon>
        <taxon>Mycosphaerellales</taxon>
        <taxon>Teratosphaeriaceae</taxon>
        <taxon>Neohortaea</taxon>
    </lineage>
</organism>
<dbReference type="Proteomes" id="UP000799767">
    <property type="component" value="Unassembled WGS sequence"/>
</dbReference>
<dbReference type="GeneID" id="54477929"/>
<name>A0A6A6PWM9_9PEZI</name>
<reference evidence="2" key="1">
    <citation type="journal article" date="2020" name="Stud. Mycol.">
        <title>101 Dothideomycetes genomes: a test case for predicting lifestyles and emergence of pathogens.</title>
        <authorList>
            <person name="Haridas S."/>
            <person name="Albert R."/>
            <person name="Binder M."/>
            <person name="Bloem J."/>
            <person name="Labutti K."/>
            <person name="Salamov A."/>
            <person name="Andreopoulos B."/>
            <person name="Baker S."/>
            <person name="Barry K."/>
            <person name="Bills G."/>
            <person name="Bluhm B."/>
            <person name="Cannon C."/>
            <person name="Castanera R."/>
            <person name="Culley D."/>
            <person name="Daum C."/>
            <person name="Ezra D."/>
            <person name="Gonzalez J."/>
            <person name="Henrissat B."/>
            <person name="Kuo A."/>
            <person name="Liang C."/>
            <person name="Lipzen A."/>
            <person name="Lutzoni F."/>
            <person name="Magnuson J."/>
            <person name="Mondo S."/>
            <person name="Nolan M."/>
            <person name="Ohm R."/>
            <person name="Pangilinan J."/>
            <person name="Park H.-J."/>
            <person name="Ramirez L."/>
            <person name="Alfaro M."/>
            <person name="Sun H."/>
            <person name="Tritt A."/>
            <person name="Yoshinaga Y."/>
            <person name="Zwiers L.-H."/>
            <person name="Turgeon B."/>
            <person name="Goodwin S."/>
            <person name="Spatafora J."/>
            <person name="Crous P."/>
            <person name="Grigoriev I."/>
        </authorList>
    </citation>
    <scope>NUCLEOTIDE SEQUENCE</scope>
    <source>
        <strain evidence="2">CBS 113389</strain>
    </source>
</reference>
<feature type="compositionally biased region" description="Basic and acidic residues" evidence="1">
    <location>
        <begin position="130"/>
        <end position="139"/>
    </location>
</feature>
<feature type="compositionally biased region" description="Polar residues" evidence="1">
    <location>
        <begin position="310"/>
        <end position="328"/>
    </location>
</feature>
<keyword evidence="3" id="KW-1185">Reference proteome</keyword>
<gene>
    <name evidence="2" type="ORF">BDY17DRAFT_323013</name>
</gene>
<feature type="region of interest" description="Disordered" evidence="1">
    <location>
        <begin position="394"/>
        <end position="474"/>
    </location>
</feature>
<feature type="compositionally biased region" description="Basic residues" evidence="1">
    <location>
        <begin position="29"/>
        <end position="39"/>
    </location>
</feature>
<feature type="region of interest" description="Disordered" evidence="1">
    <location>
        <begin position="576"/>
        <end position="610"/>
    </location>
</feature>
<dbReference type="EMBL" id="MU001634">
    <property type="protein sequence ID" value="KAF2484141.1"/>
    <property type="molecule type" value="Genomic_DNA"/>
</dbReference>